<reference evidence="10" key="1">
    <citation type="submission" date="2021-03" db="EMBL/GenBank/DDBJ databases">
        <authorList>
            <person name="Bekaert M."/>
        </authorList>
    </citation>
    <scope>NUCLEOTIDE SEQUENCE</scope>
</reference>
<dbReference type="PROSITE" id="PS51910">
    <property type="entry name" value="GH18_2"/>
    <property type="match status" value="1"/>
</dbReference>
<dbReference type="GO" id="GO:0008843">
    <property type="term" value="F:endochitinase activity"/>
    <property type="evidence" value="ECO:0007669"/>
    <property type="project" value="UniProtKB-EC"/>
</dbReference>
<keyword evidence="3 6" id="KW-0378">Hydrolase</keyword>
<dbReference type="GO" id="GO:0005975">
    <property type="term" value="P:carbohydrate metabolic process"/>
    <property type="evidence" value="ECO:0007669"/>
    <property type="project" value="InterPro"/>
</dbReference>
<evidence type="ECO:0000259" key="8">
    <source>
        <dbReference type="PROSITE" id="PS50940"/>
    </source>
</evidence>
<dbReference type="InterPro" id="IPR036508">
    <property type="entry name" value="Chitin-bd_dom_sf"/>
</dbReference>
<dbReference type="EC" id="3.2.1.14" evidence="10"/>
<dbReference type="InterPro" id="IPR001579">
    <property type="entry name" value="Glyco_hydro_18_chit_AS"/>
</dbReference>
<evidence type="ECO:0000256" key="6">
    <source>
        <dbReference type="RuleBase" id="RU000489"/>
    </source>
</evidence>
<dbReference type="EMBL" id="CAJPWZ010000350">
    <property type="protein sequence ID" value="CAG2191041.1"/>
    <property type="molecule type" value="Genomic_DNA"/>
</dbReference>
<proteinExistence type="inferred from homology"/>
<dbReference type="Gene3D" id="3.10.50.10">
    <property type="match status" value="1"/>
</dbReference>
<gene>
    <name evidence="10" type="ORF">MEDL_6254</name>
</gene>
<keyword evidence="4" id="KW-1015">Disulfide bond</keyword>
<dbReference type="GO" id="GO:0006032">
    <property type="term" value="P:chitin catabolic process"/>
    <property type="evidence" value="ECO:0007669"/>
    <property type="project" value="TreeGrafter"/>
</dbReference>
<evidence type="ECO:0000259" key="9">
    <source>
        <dbReference type="PROSITE" id="PS51910"/>
    </source>
</evidence>
<dbReference type="OrthoDB" id="76388at2759"/>
<protein>
    <submittedName>
        <fullName evidence="10">E3.2.1.14</fullName>
        <ecNumber evidence="10">3.2.1.14</ecNumber>
    </submittedName>
</protein>
<sequence>MSNQGNKLHSFEWNDESTPWMKGMYAKFNDLKTQNPNLKTLIAVGGWTLGSKPFSKMVATDANRREFVKTSIAFLRKHDFDGLDIDWEYPTRRSGSTAADRNNYIELLKTLKQEFDTETKTTGKPRLILSAAVPAGKSNMGGYKIPEMAKYLDMVNLMTYDLHGSWETKTGHQSGLFKHNGETGDAATMNLDWAANYWVNGGMPASMINVGLAMYGRGFTLQNPGNHDLDSTSRSPSNAGPFTGEKGFMAYYEVCELLKTGGTRHYLADQMVPYVVKGSQWIGYEDVDSIKIKVQYIKQHGFGGTMVWALDLDDFHGNCGQGKFPLVNAIKDELKRSGGPVIKPVQQQSTPQVSSQTTTQHLTTTSTTLKPKVINTTKGVHSTRQLGVPATFSCKGMRDGFYPNPSSCDSYYICASGSPFLAHCASGLQYNSKTRYCDWPRNANCTNPSQPNQPSQTGTTASPLNTNGPTKLLVFSNAPNTNTPSNTNSPTKLLAFTNSPWKTNSPTRNPVGTNMPTKLLNYTPAPTNGPTYRPAPTTGPTYVPPPTSTPSPIQTNAPTKLLVFTNAPAFTNAPVQTNAPTQSPTNAPVTSSPNFNTNFCRTKSDGLYSDASDCGSYYQCSFGLTFHEPCAPGTAFNPKQDACDYPFNVPACMNYRG</sequence>
<evidence type="ECO:0000256" key="7">
    <source>
        <dbReference type="SAM" id="MobiDB-lite"/>
    </source>
</evidence>
<dbReference type="PANTHER" id="PTHR11177:SF317">
    <property type="entry name" value="CHITINASE 12-RELATED"/>
    <property type="match status" value="1"/>
</dbReference>
<dbReference type="SUPFAM" id="SSF51445">
    <property type="entry name" value="(Trans)glycosidases"/>
    <property type="match status" value="1"/>
</dbReference>
<dbReference type="InterPro" id="IPR002557">
    <property type="entry name" value="Chitin-bd_dom"/>
</dbReference>
<feature type="domain" description="Chitin-binding type-2" evidence="8">
    <location>
        <begin position="391"/>
        <end position="447"/>
    </location>
</feature>
<evidence type="ECO:0000256" key="2">
    <source>
        <dbReference type="ARBA" id="ARBA00022669"/>
    </source>
</evidence>
<evidence type="ECO:0000256" key="3">
    <source>
        <dbReference type="ARBA" id="ARBA00022801"/>
    </source>
</evidence>
<dbReference type="PROSITE" id="PS50940">
    <property type="entry name" value="CHIT_BIND_II"/>
    <property type="match status" value="2"/>
</dbReference>
<dbReference type="PANTHER" id="PTHR11177">
    <property type="entry name" value="CHITINASE"/>
    <property type="match status" value="1"/>
</dbReference>
<dbReference type="GO" id="GO:0005576">
    <property type="term" value="C:extracellular region"/>
    <property type="evidence" value="ECO:0007669"/>
    <property type="project" value="InterPro"/>
</dbReference>
<dbReference type="InterPro" id="IPR050314">
    <property type="entry name" value="Glycosyl_Hydrlase_18"/>
</dbReference>
<dbReference type="AlphaFoldDB" id="A0A8S3Q6D7"/>
<comment type="similarity">
    <text evidence="1">Belongs to the glycosyl hydrolase 18 family. Chitinase class II subfamily.</text>
</comment>
<dbReference type="FunFam" id="3.10.50.10:FF:000001">
    <property type="entry name" value="Chitinase 3-like 1"/>
    <property type="match status" value="1"/>
</dbReference>
<keyword evidence="5 6" id="KW-0326">Glycosidase</keyword>
<dbReference type="SUPFAM" id="SSF57625">
    <property type="entry name" value="Invertebrate chitin-binding proteins"/>
    <property type="match status" value="2"/>
</dbReference>
<feature type="region of interest" description="Disordered" evidence="7">
    <location>
        <begin position="342"/>
        <end position="365"/>
    </location>
</feature>
<feature type="compositionally biased region" description="Low complexity" evidence="7">
    <location>
        <begin position="344"/>
        <end position="365"/>
    </location>
</feature>
<dbReference type="Proteomes" id="UP000683360">
    <property type="component" value="Unassembled WGS sequence"/>
</dbReference>
<dbReference type="PROSITE" id="PS01095">
    <property type="entry name" value="GH18_1"/>
    <property type="match status" value="1"/>
</dbReference>
<dbReference type="InterPro" id="IPR011583">
    <property type="entry name" value="Chitinase_II/V-like_cat"/>
</dbReference>
<dbReference type="GO" id="GO:0008061">
    <property type="term" value="F:chitin binding"/>
    <property type="evidence" value="ECO:0007669"/>
    <property type="project" value="UniProtKB-KW"/>
</dbReference>
<dbReference type="InterPro" id="IPR001223">
    <property type="entry name" value="Glyco_hydro18_cat"/>
</dbReference>
<dbReference type="SUPFAM" id="SSF54556">
    <property type="entry name" value="Chitinase insertion domain"/>
    <property type="match status" value="1"/>
</dbReference>
<evidence type="ECO:0000313" key="10">
    <source>
        <dbReference type="EMBL" id="CAG2191041.1"/>
    </source>
</evidence>
<feature type="domain" description="Chitin-binding type-2" evidence="8">
    <location>
        <begin position="597"/>
        <end position="654"/>
    </location>
</feature>
<comment type="caution">
    <text evidence="10">The sequence shown here is derived from an EMBL/GenBank/DDBJ whole genome shotgun (WGS) entry which is preliminary data.</text>
</comment>
<organism evidence="10 11">
    <name type="scientific">Mytilus edulis</name>
    <name type="common">Blue mussel</name>
    <dbReference type="NCBI Taxonomy" id="6550"/>
    <lineage>
        <taxon>Eukaryota</taxon>
        <taxon>Metazoa</taxon>
        <taxon>Spiralia</taxon>
        <taxon>Lophotrochozoa</taxon>
        <taxon>Mollusca</taxon>
        <taxon>Bivalvia</taxon>
        <taxon>Autobranchia</taxon>
        <taxon>Pteriomorphia</taxon>
        <taxon>Mytilida</taxon>
        <taxon>Mytiloidea</taxon>
        <taxon>Mytilidae</taxon>
        <taxon>Mytilinae</taxon>
        <taxon>Mytilus</taxon>
    </lineage>
</organism>
<feature type="region of interest" description="Disordered" evidence="7">
    <location>
        <begin position="446"/>
        <end position="468"/>
    </location>
</feature>
<dbReference type="Pfam" id="PF00704">
    <property type="entry name" value="Glyco_hydro_18"/>
    <property type="match status" value="1"/>
</dbReference>
<dbReference type="SMART" id="SM00494">
    <property type="entry name" value="ChtBD2"/>
    <property type="match status" value="2"/>
</dbReference>
<dbReference type="SMART" id="SM00636">
    <property type="entry name" value="Glyco_18"/>
    <property type="match status" value="1"/>
</dbReference>
<keyword evidence="2" id="KW-0147">Chitin-binding</keyword>
<keyword evidence="11" id="KW-1185">Reference proteome</keyword>
<feature type="domain" description="GH18" evidence="9">
    <location>
        <begin position="1"/>
        <end position="337"/>
    </location>
</feature>
<dbReference type="Gene3D" id="3.20.20.80">
    <property type="entry name" value="Glycosidases"/>
    <property type="match status" value="2"/>
</dbReference>
<feature type="region of interest" description="Disordered" evidence="7">
    <location>
        <begin position="575"/>
        <end position="594"/>
    </location>
</feature>
<accession>A0A8S3Q6D7</accession>
<dbReference type="InterPro" id="IPR029070">
    <property type="entry name" value="Chitinase_insertion_sf"/>
</dbReference>
<dbReference type="Pfam" id="PF01607">
    <property type="entry name" value="CBM_14"/>
    <property type="match status" value="2"/>
</dbReference>
<evidence type="ECO:0000313" key="11">
    <source>
        <dbReference type="Proteomes" id="UP000683360"/>
    </source>
</evidence>
<name>A0A8S3Q6D7_MYTED</name>
<dbReference type="CDD" id="cd02872">
    <property type="entry name" value="GH18_chitolectin_chitotriosidase"/>
    <property type="match status" value="1"/>
</dbReference>
<evidence type="ECO:0000256" key="4">
    <source>
        <dbReference type="ARBA" id="ARBA00023157"/>
    </source>
</evidence>
<dbReference type="Gene3D" id="2.170.140.10">
    <property type="entry name" value="Chitin binding domain"/>
    <property type="match status" value="1"/>
</dbReference>
<dbReference type="InterPro" id="IPR017853">
    <property type="entry name" value="GH"/>
</dbReference>
<evidence type="ECO:0000256" key="1">
    <source>
        <dbReference type="ARBA" id="ARBA00009121"/>
    </source>
</evidence>
<evidence type="ECO:0000256" key="5">
    <source>
        <dbReference type="ARBA" id="ARBA00023295"/>
    </source>
</evidence>